<sequence length="28" mass="3154">MLLEGGYHCGVNVVRSYGATESFYRLCQ</sequence>
<proteinExistence type="predicted"/>
<dbReference type="EMBL" id="GGEC01087403">
    <property type="protein sequence ID" value="MBX67887.1"/>
    <property type="molecule type" value="Transcribed_RNA"/>
</dbReference>
<reference evidence="1" key="1">
    <citation type="submission" date="2018-02" db="EMBL/GenBank/DDBJ databases">
        <title>Rhizophora mucronata_Transcriptome.</title>
        <authorList>
            <person name="Meera S.P."/>
            <person name="Sreeshan A."/>
            <person name="Augustine A."/>
        </authorList>
    </citation>
    <scope>NUCLEOTIDE SEQUENCE</scope>
    <source>
        <tissue evidence="1">Leaf</tissue>
    </source>
</reference>
<dbReference type="AlphaFoldDB" id="A0A2P2QLX6"/>
<name>A0A2P2QLX6_RHIMU</name>
<protein>
    <submittedName>
        <fullName evidence="1">Uncharacterized protein</fullName>
    </submittedName>
</protein>
<evidence type="ECO:0000313" key="1">
    <source>
        <dbReference type="EMBL" id="MBX67887.1"/>
    </source>
</evidence>
<organism evidence="1">
    <name type="scientific">Rhizophora mucronata</name>
    <name type="common">Asiatic mangrove</name>
    <dbReference type="NCBI Taxonomy" id="61149"/>
    <lineage>
        <taxon>Eukaryota</taxon>
        <taxon>Viridiplantae</taxon>
        <taxon>Streptophyta</taxon>
        <taxon>Embryophyta</taxon>
        <taxon>Tracheophyta</taxon>
        <taxon>Spermatophyta</taxon>
        <taxon>Magnoliopsida</taxon>
        <taxon>eudicotyledons</taxon>
        <taxon>Gunneridae</taxon>
        <taxon>Pentapetalae</taxon>
        <taxon>rosids</taxon>
        <taxon>fabids</taxon>
        <taxon>Malpighiales</taxon>
        <taxon>Rhizophoraceae</taxon>
        <taxon>Rhizophora</taxon>
    </lineage>
</organism>
<accession>A0A2P2QLX6</accession>